<gene>
    <name evidence="1" type="ORF">DPMN_126234</name>
</gene>
<name>A0A9D4GYZ5_DREPO</name>
<proteinExistence type="predicted"/>
<keyword evidence="2" id="KW-1185">Reference proteome</keyword>
<sequence>MWSYIFFFIHLNGTKINDYTALEMFVYKLVSLEVAVVSNDYTGLEMYVYKLVSL</sequence>
<dbReference type="EMBL" id="JAIWYP010000005">
    <property type="protein sequence ID" value="KAH3824398.1"/>
    <property type="molecule type" value="Genomic_DNA"/>
</dbReference>
<protein>
    <submittedName>
        <fullName evidence="1">Uncharacterized protein</fullName>
    </submittedName>
</protein>
<evidence type="ECO:0000313" key="2">
    <source>
        <dbReference type="Proteomes" id="UP000828390"/>
    </source>
</evidence>
<reference evidence="1" key="2">
    <citation type="submission" date="2020-11" db="EMBL/GenBank/DDBJ databases">
        <authorList>
            <person name="McCartney M.A."/>
            <person name="Auch B."/>
            <person name="Kono T."/>
            <person name="Mallez S."/>
            <person name="Becker A."/>
            <person name="Gohl D.M."/>
            <person name="Silverstein K.A.T."/>
            <person name="Koren S."/>
            <person name="Bechman K.B."/>
            <person name="Herman A."/>
            <person name="Abrahante J.E."/>
            <person name="Garbe J."/>
        </authorList>
    </citation>
    <scope>NUCLEOTIDE SEQUENCE</scope>
    <source>
        <strain evidence="1">Duluth1</strain>
        <tissue evidence="1">Whole animal</tissue>
    </source>
</reference>
<organism evidence="1 2">
    <name type="scientific">Dreissena polymorpha</name>
    <name type="common">Zebra mussel</name>
    <name type="synonym">Mytilus polymorpha</name>
    <dbReference type="NCBI Taxonomy" id="45954"/>
    <lineage>
        <taxon>Eukaryota</taxon>
        <taxon>Metazoa</taxon>
        <taxon>Spiralia</taxon>
        <taxon>Lophotrochozoa</taxon>
        <taxon>Mollusca</taxon>
        <taxon>Bivalvia</taxon>
        <taxon>Autobranchia</taxon>
        <taxon>Heteroconchia</taxon>
        <taxon>Euheterodonta</taxon>
        <taxon>Imparidentia</taxon>
        <taxon>Neoheterodontei</taxon>
        <taxon>Myida</taxon>
        <taxon>Dreissenoidea</taxon>
        <taxon>Dreissenidae</taxon>
        <taxon>Dreissena</taxon>
    </lineage>
</organism>
<comment type="caution">
    <text evidence="1">The sequence shown here is derived from an EMBL/GenBank/DDBJ whole genome shotgun (WGS) entry which is preliminary data.</text>
</comment>
<accession>A0A9D4GYZ5</accession>
<evidence type="ECO:0000313" key="1">
    <source>
        <dbReference type="EMBL" id="KAH3824398.1"/>
    </source>
</evidence>
<dbReference type="AlphaFoldDB" id="A0A9D4GYZ5"/>
<dbReference type="Proteomes" id="UP000828390">
    <property type="component" value="Unassembled WGS sequence"/>
</dbReference>
<reference evidence="1" key="1">
    <citation type="journal article" date="2019" name="bioRxiv">
        <title>The Genome of the Zebra Mussel, Dreissena polymorpha: A Resource for Invasive Species Research.</title>
        <authorList>
            <person name="McCartney M.A."/>
            <person name="Auch B."/>
            <person name="Kono T."/>
            <person name="Mallez S."/>
            <person name="Zhang Y."/>
            <person name="Obille A."/>
            <person name="Becker A."/>
            <person name="Abrahante J.E."/>
            <person name="Garbe J."/>
            <person name="Badalamenti J.P."/>
            <person name="Herman A."/>
            <person name="Mangelson H."/>
            <person name="Liachko I."/>
            <person name="Sullivan S."/>
            <person name="Sone E.D."/>
            <person name="Koren S."/>
            <person name="Silverstein K.A.T."/>
            <person name="Beckman K.B."/>
            <person name="Gohl D.M."/>
        </authorList>
    </citation>
    <scope>NUCLEOTIDE SEQUENCE</scope>
    <source>
        <strain evidence="1">Duluth1</strain>
        <tissue evidence="1">Whole animal</tissue>
    </source>
</reference>